<protein>
    <submittedName>
        <fullName evidence="1">Uncharacterized protein</fullName>
    </submittedName>
</protein>
<keyword evidence="2" id="KW-1185">Reference proteome</keyword>
<name>A0ABU7EMN1_9TELE</name>
<dbReference type="EMBL" id="JAHUTJ010060208">
    <property type="protein sequence ID" value="MED6288277.1"/>
    <property type="molecule type" value="Genomic_DNA"/>
</dbReference>
<reference evidence="1 2" key="1">
    <citation type="submission" date="2021-06" db="EMBL/GenBank/DDBJ databases">
        <authorList>
            <person name="Palmer J.M."/>
        </authorList>
    </citation>
    <scope>NUCLEOTIDE SEQUENCE [LARGE SCALE GENOMIC DNA]</scope>
    <source>
        <strain evidence="1 2">CL_MEX2019</strain>
        <tissue evidence="1">Muscle</tissue>
    </source>
</reference>
<comment type="caution">
    <text evidence="1">The sequence shown here is derived from an EMBL/GenBank/DDBJ whole genome shotgun (WGS) entry which is preliminary data.</text>
</comment>
<organism evidence="1 2">
    <name type="scientific">Characodon lateralis</name>
    <dbReference type="NCBI Taxonomy" id="208331"/>
    <lineage>
        <taxon>Eukaryota</taxon>
        <taxon>Metazoa</taxon>
        <taxon>Chordata</taxon>
        <taxon>Craniata</taxon>
        <taxon>Vertebrata</taxon>
        <taxon>Euteleostomi</taxon>
        <taxon>Actinopterygii</taxon>
        <taxon>Neopterygii</taxon>
        <taxon>Teleostei</taxon>
        <taxon>Neoteleostei</taxon>
        <taxon>Acanthomorphata</taxon>
        <taxon>Ovalentaria</taxon>
        <taxon>Atherinomorphae</taxon>
        <taxon>Cyprinodontiformes</taxon>
        <taxon>Goodeidae</taxon>
        <taxon>Characodon</taxon>
    </lineage>
</organism>
<evidence type="ECO:0000313" key="1">
    <source>
        <dbReference type="EMBL" id="MED6288277.1"/>
    </source>
</evidence>
<gene>
    <name evidence="1" type="ORF">CHARACLAT_024985</name>
</gene>
<accession>A0ABU7EMN1</accession>
<sequence length="86" mass="9531">MVHNCVIQVYLTPETSYQASDDSYPTLDKLLPSSLTSLASSEPAWPLSNALRILDSDLVTVKLTTRTIPLKPKQETTPTNRLNSRS</sequence>
<dbReference type="Proteomes" id="UP001352852">
    <property type="component" value="Unassembled WGS sequence"/>
</dbReference>
<evidence type="ECO:0000313" key="2">
    <source>
        <dbReference type="Proteomes" id="UP001352852"/>
    </source>
</evidence>
<proteinExistence type="predicted"/>